<name>A0A923M5W9_9BURK</name>
<sequence length="335" mass="34908">MMTRKKTITLLAKAALACCLGTALLPASAQPGTPAATFPTRAVKFIVPFPPGGAIDALARLLGQHLSVMWKQPVVVENRPGAGGIIGTEQLAKSAPDGYTIGMGAASTHGFNAALYKKLPYDTLGDFAPVAPSAMVPNVLVTNASVPVQNVQGLIAMARAQPGKLSYASAGGGTTLHLSCELFKKLADVDIMHVPYKGSGPALADVMGGQVPVMCDSLTSALPHIRSGKLKALGVTSRTRSPLLPNVPTLAEAGVKGYELTPWYGVFAPAGTPPQVVAQMNADIQKVLKLPEVKERLTTIGAEAMLDTPEGFAAMVRKDLHKWGGLIKEMGITVD</sequence>
<evidence type="ECO:0000313" key="4">
    <source>
        <dbReference type="Proteomes" id="UP000596827"/>
    </source>
</evidence>
<dbReference type="Pfam" id="PF03401">
    <property type="entry name" value="TctC"/>
    <property type="match status" value="1"/>
</dbReference>
<dbReference type="InterPro" id="IPR005064">
    <property type="entry name" value="BUG"/>
</dbReference>
<dbReference type="EMBL" id="JACORU010000001">
    <property type="protein sequence ID" value="MBC5763960.1"/>
    <property type="molecule type" value="Genomic_DNA"/>
</dbReference>
<dbReference type="Gene3D" id="3.40.190.150">
    <property type="entry name" value="Bordetella uptake gene, domain 1"/>
    <property type="match status" value="1"/>
</dbReference>
<dbReference type="PANTHER" id="PTHR42928">
    <property type="entry name" value="TRICARBOXYLATE-BINDING PROTEIN"/>
    <property type="match status" value="1"/>
</dbReference>
<evidence type="ECO:0000256" key="2">
    <source>
        <dbReference type="SAM" id="SignalP"/>
    </source>
</evidence>
<keyword evidence="4" id="KW-1185">Reference proteome</keyword>
<feature type="chain" id="PRO_5037611011" evidence="2">
    <location>
        <begin position="30"/>
        <end position="335"/>
    </location>
</feature>
<dbReference type="Gene3D" id="3.40.190.10">
    <property type="entry name" value="Periplasmic binding protein-like II"/>
    <property type="match status" value="1"/>
</dbReference>
<protein>
    <submittedName>
        <fullName evidence="3">Tripartite tricarboxylate transporter substrate binding protein</fullName>
    </submittedName>
</protein>
<dbReference type="InterPro" id="IPR042100">
    <property type="entry name" value="Bug_dom1"/>
</dbReference>
<dbReference type="PIRSF" id="PIRSF017082">
    <property type="entry name" value="YflP"/>
    <property type="match status" value="1"/>
</dbReference>
<accession>A0A923M5W9</accession>
<proteinExistence type="inferred from homology"/>
<dbReference type="PANTHER" id="PTHR42928:SF5">
    <property type="entry name" value="BLR1237 PROTEIN"/>
    <property type="match status" value="1"/>
</dbReference>
<comment type="similarity">
    <text evidence="1">Belongs to the UPF0065 (bug) family.</text>
</comment>
<gene>
    <name evidence="3" type="ORF">H8R02_05825</name>
</gene>
<keyword evidence="2" id="KW-0732">Signal</keyword>
<evidence type="ECO:0000256" key="1">
    <source>
        <dbReference type="ARBA" id="ARBA00006987"/>
    </source>
</evidence>
<dbReference type="Proteomes" id="UP000596827">
    <property type="component" value="Unassembled WGS sequence"/>
</dbReference>
<feature type="signal peptide" evidence="2">
    <location>
        <begin position="1"/>
        <end position="29"/>
    </location>
</feature>
<reference evidence="3" key="1">
    <citation type="submission" date="2020-08" db="EMBL/GenBank/DDBJ databases">
        <title>Ramlibacter sp. GTP1 16S ribosomal RNA gene genome sequencing and assembly.</title>
        <authorList>
            <person name="Kang M."/>
        </authorList>
    </citation>
    <scope>NUCLEOTIDE SEQUENCE</scope>
    <source>
        <strain evidence="3">GTP1</strain>
    </source>
</reference>
<dbReference type="SUPFAM" id="SSF53850">
    <property type="entry name" value="Periplasmic binding protein-like II"/>
    <property type="match status" value="1"/>
</dbReference>
<organism evidence="3 4">
    <name type="scientific">Ramlibacter albus</name>
    <dbReference type="NCBI Taxonomy" id="2079448"/>
    <lineage>
        <taxon>Bacteria</taxon>
        <taxon>Pseudomonadati</taxon>
        <taxon>Pseudomonadota</taxon>
        <taxon>Betaproteobacteria</taxon>
        <taxon>Burkholderiales</taxon>
        <taxon>Comamonadaceae</taxon>
        <taxon>Ramlibacter</taxon>
    </lineage>
</organism>
<dbReference type="CDD" id="cd13578">
    <property type="entry name" value="PBP2_Bug27"/>
    <property type="match status" value="1"/>
</dbReference>
<comment type="caution">
    <text evidence="3">The sequence shown here is derived from an EMBL/GenBank/DDBJ whole genome shotgun (WGS) entry which is preliminary data.</text>
</comment>
<dbReference type="AlphaFoldDB" id="A0A923M5W9"/>
<evidence type="ECO:0000313" key="3">
    <source>
        <dbReference type="EMBL" id="MBC5763960.1"/>
    </source>
</evidence>